<dbReference type="OrthoDB" id="2126698at2759"/>
<dbReference type="AlphaFoldDB" id="A0A484NBZ5"/>
<feature type="transmembrane region" description="Helical" evidence="2">
    <location>
        <begin position="41"/>
        <end position="65"/>
    </location>
</feature>
<evidence type="ECO:0000313" key="4">
    <source>
        <dbReference type="Proteomes" id="UP000595140"/>
    </source>
</evidence>
<accession>A0A484NBZ5</accession>
<dbReference type="InterPro" id="IPR002528">
    <property type="entry name" value="MATE_fam"/>
</dbReference>
<proteinExistence type="inferred from homology"/>
<keyword evidence="2" id="KW-1133">Transmembrane helix</keyword>
<evidence type="ECO:0000256" key="1">
    <source>
        <dbReference type="ARBA" id="ARBA00010199"/>
    </source>
</evidence>
<dbReference type="GO" id="GO:0015297">
    <property type="term" value="F:antiporter activity"/>
    <property type="evidence" value="ECO:0007669"/>
    <property type="project" value="InterPro"/>
</dbReference>
<organism evidence="3 4">
    <name type="scientific">Cuscuta campestris</name>
    <dbReference type="NCBI Taxonomy" id="132261"/>
    <lineage>
        <taxon>Eukaryota</taxon>
        <taxon>Viridiplantae</taxon>
        <taxon>Streptophyta</taxon>
        <taxon>Embryophyta</taxon>
        <taxon>Tracheophyta</taxon>
        <taxon>Spermatophyta</taxon>
        <taxon>Magnoliopsida</taxon>
        <taxon>eudicotyledons</taxon>
        <taxon>Gunneridae</taxon>
        <taxon>Pentapetalae</taxon>
        <taxon>asterids</taxon>
        <taxon>lamiids</taxon>
        <taxon>Solanales</taxon>
        <taxon>Convolvulaceae</taxon>
        <taxon>Cuscuteae</taxon>
        <taxon>Cuscuta</taxon>
        <taxon>Cuscuta subgen. Grammica</taxon>
        <taxon>Cuscuta sect. Cleistogrammica</taxon>
    </lineage>
</organism>
<keyword evidence="2" id="KW-0472">Membrane</keyword>
<keyword evidence="4" id="KW-1185">Reference proteome</keyword>
<dbReference type="Proteomes" id="UP000595140">
    <property type="component" value="Unassembled WGS sequence"/>
</dbReference>
<reference evidence="3 4" key="1">
    <citation type="submission" date="2018-04" db="EMBL/GenBank/DDBJ databases">
        <authorList>
            <person name="Vogel A."/>
        </authorList>
    </citation>
    <scope>NUCLEOTIDE SEQUENCE [LARGE SCALE GENOMIC DNA]</scope>
</reference>
<dbReference type="GO" id="GO:0016020">
    <property type="term" value="C:membrane"/>
    <property type="evidence" value="ECO:0007669"/>
    <property type="project" value="InterPro"/>
</dbReference>
<dbReference type="GO" id="GO:0042910">
    <property type="term" value="F:xenobiotic transmembrane transporter activity"/>
    <property type="evidence" value="ECO:0007669"/>
    <property type="project" value="InterPro"/>
</dbReference>
<dbReference type="EMBL" id="OOIL02006618">
    <property type="protein sequence ID" value="VFQ98722.1"/>
    <property type="molecule type" value="Genomic_DNA"/>
</dbReference>
<protein>
    <submittedName>
        <fullName evidence="3">Uncharacterized protein</fullName>
    </submittedName>
</protein>
<evidence type="ECO:0000256" key="2">
    <source>
        <dbReference type="SAM" id="Phobius"/>
    </source>
</evidence>
<evidence type="ECO:0000313" key="3">
    <source>
        <dbReference type="EMBL" id="VFQ98722.1"/>
    </source>
</evidence>
<dbReference type="PANTHER" id="PTHR11206">
    <property type="entry name" value="MULTIDRUG RESISTANCE PROTEIN"/>
    <property type="match status" value="1"/>
</dbReference>
<sequence length="131" mass="14542">MDNKEEAKNQILFALPMILTNTCFYFITLVSVMFVGHLGDLPLAAANLANSWASVSGLSFMIYSFPPASIHDHTYIQGMWRMDKDGLDILSFVIYGGTTSSMNINLGLQFKGLGMLGDVNPSRRQYALLLR</sequence>
<name>A0A484NBZ5_9ASTE</name>
<comment type="similarity">
    <text evidence="1">Belongs to the multi antimicrobial extrusion (MATE) (TC 2.A.66.1) family.</text>
</comment>
<gene>
    <name evidence="3" type="ORF">CCAM_LOCUS40498</name>
</gene>
<dbReference type="Pfam" id="PF01554">
    <property type="entry name" value="MatE"/>
    <property type="match status" value="1"/>
</dbReference>
<keyword evidence="2" id="KW-0812">Transmembrane</keyword>
<feature type="transmembrane region" description="Helical" evidence="2">
    <location>
        <begin position="12"/>
        <end position="35"/>
    </location>
</feature>